<accession>A0A1W1VQJ2</accession>
<dbReference type="Proteomes" id="UP000192582">
    <property type="component" value="Unassembled WGS sequence"/>
</dbReference>
<dbReference type="InterPro" id="IPR036380">
    <property type="entry name" value="Isochorismatase-like_sf"/>
</dbReference>
<sequence length="153" mass="16950">MNNPSTALVLLTTQRHHLESRPDERAVARLWRMRVEAARAVGQVIVHVQWDGAPGTLGETFSRGWVHHPDFRVEERDLRVRARGEDAFAGSDLDTDLRRAGVRHLELLALPGAEVLDATAESARELGYGVTVPGDLPRVPPVRTVRDQQEPGA</sequence>
<evidence type="ECO:0000313" key="2">
    <source>
        <dbReference type="Proteomes" id="UP000192582"/>
    </source>
</evidence>
<dbReference type="Gene3D" id="3.40.50.850">
    <property type="entry name" value="Isochorismatase-like"/>
    <property type="match status" value="1"/>
</dbReference>
<dbReference type="SUPFAM" id="SSF52499">
    <property type="entry name" value="Isochorismatase-like hydrolases"/>
    <property type="match status" value="1"/>
</dbReference>
<evidence type="ECO:0000313" key="1">
    <source>
        <dbReference type="EMBL" id="SMB95619.1"/>
    </source>
</evidence>
<dbReference type="AlphaFoldDB" id="A0A1W1VQJ2"/>
<keyword evidence="2" id="KW-1185">Reference proteome</keyword>
<proteinExistence type="predicted"/>
<organism evidence="1 2">
    <name type="scientific">Deinococcus hopiensis KR-140</name>
    <dbReference type="NCBI Taxonomy" id="695939"/>
    <lineage>
        <taxon>Bacteria</taxon>
        <taxon>Thermotogati</taxon>
        <taxon>Deinococcota</taxon>
        <taxon>Deinococci</taxon>
        <taxon>Deinococcales</taxon>
        <taxon>Deinococcaceae</taxon>
        <taxon>Deinococcus</taxon>
    </lineage>
</organism>
<dbReference type="EMBL" id="FWWU01000009">
    <property type="protein sequence ID" value="SMB95619.1"/>
    <property type="molecule type" value="Genomic_DNA"/>
</dbReference>
<gene>
    <name evidence="1" type="ORF">SAMN00790413_02915</name>
</gene>
<name>A0A1W1VQJ2_9DEIO</name>
<protein>
    <submittedName>
        <fullName evidence="1">Nicotinamidase-related amidase</fullName>
    </submittedName>
</protein>
<reference evidence="1 2" key="1">
    <citation type="submission" date="2017-04" db="EMBL/GenBank/DDBJ databases">
        <authorList>
            <person name="Afonso C.L."/>
            <person name="Miller P.J."/>
            <person name="Scott M.A."/>
            <person name="Spackman E."/>
            <person name="Goraichik I."/>
            <person name="Dimitrov K.M."/>
            <person name="Suarez D.L."/>
            <person name="Swayne D.E."/>
        </authorList>
    </citation>
    <scope>NUCLEOTIDE SEQUENCE [LARGE SCALE GENOMIC DNA]</scope>
    <source>
        <strain evidence="1 2">KR-140</strain>
    </source>
</reference>
<dbReference type="RefSeq" id="WP_084050180.1">
    <property type="nucleotide sequence ID" value="NZ_FWWU01000009.1"/>
</dbReference>
<dbReference type="STRING" id="695939.SAMN00790413_02915"/>